<name>A0A5B6V3T9_9ROSI</name>
<proteinExistence type="predicted"/>
<protein>
    <submittedName>
        <fullName evidence="1">Transcription factor MYB34</fullName>
    </submittedName>
</protein>
<accession>A0A5B6V3T9</accession>
<evidence type="ECO:0000313" key="2">
    <source>
        <dbReference type="Proteomes" id="UP000325315"/>
    </source>
</evidence>
<keyword evidence="2" id="KW-1185">Reference proteome</keyword>
<dbReference type="Proteomes" id="UP000325315">
    <property type="component" value="Unassembled WGS sequence"/>
</dbReference>
<gene>
    <name evidence="1" type="ORF">EPI10_008166</name>
</gene>
<reference evidence="2" key="1">
    <citation type="journal article" date="2019" name="Plant Biotechnol. J.">
        <title>Genome sequencing of the Australian wild diploid species Gossypium australe highlights disease resistance and delayed gland morphogenesis.</title>
        <authorList>
            <person name="Cai Y."/>
            <person name="Cai X."/>
            <person name="Wang Q."/>
            <person name="Wang P."/>
            <person name="Zhang Y."/>
            <person name="Cai C."/>
            <person name="Xu Y."/>
            <person name="Wang K."/>
            <person name="Zhou Z."/>
            <person name="Wang C."/>
            <person name="Geng S."/>
            <person name="Li B."/>
            <person name="Dong Q."/>
            <person name="Hou Y."/>
            <person name="Wang H."/>
            <person name="Ai P."/>
            <person name="Liu Z."/>
            <person name="Yi F."/>
            <person name="Sun M."/>
            <person name="An G."/>
            <person name="Cheng J."/>
            <person name="Zhang Y."/>
            <person name="Shi Q."/>
            <person name="Xie Y."/>
            <person name="Shi X."/>
            <person name="Chang Y."/>
            <person name="Huang F."/>
            <person name="Chen Y."/>
            <person name="Hong S."/>
            <person name="Mi L."/>
            <person name="Sun Q."/>
            <person name="Zhang L."/>
            <person name="Zhou B."/>
            <person name="Peng R."/>
            <person name="Zhang X."/>
            <person name="Liu F."/>
        </authorList>
    </citation>
    <scope>NUCLEOTIDE SEQUENCE [LARGE SCALE GENOMIC DNA]</scope>
    <source>
        <strain evidence="2">cv. PA1801</strain>
    </source>
</reference>
<organism evidence="1 2">
    <name type="scientific">Gossypium australe</name>
    <dbReference type="NCBI Taxonomy" id="47621"/>
    <lineage>
        <taxon>Eukaryota</taxon>
        <taxon>Viridiplantae</taxon>
        <taxon>Streptophyta</taxon>
        <taxon>Embryophyta</taxon>
        <taxon>Tracheophyta</taxon>
        <taxon>Spermatophyta</taxon>
        <taxon>Magnoliopsida</taxon>
        <taxon>eudicotyledons</taxon>
        <taxon>Gunneridae</taxon>
        <taxon>Pentapetalae</taxon>
        <taxon>rosids</taxon>
        <taxon>malvids</taxon>
        <taxon>Malvales</taxon>
        <taxon>Malvaceae</taxon>
        <taxon>Malvoideae</taxon>
        <taxon>Gossypium</taxon>
    </lineage>
</organism>
<sequence>MCKERIGVKRVFMSIDQIIDLLPVDLKIEWTFRKRRQYRIAQRKVEMDLGNQNDVQGNEAANVHNPILIVDDRD</sequence>
<evidence type="ECO:0000313" key="1">
    <source>
        <dbReference type="EMBL" id="KAA3463848.1"/>
    </source>
</evidence>
<dbReference type="AlphaFoldDB" id="A0A5B6V3T9"/>
<comment type="caution">
    <text evidence="1">The sequence shown here is derived from an EMBL/GenBank/DDBJ whole genome shotgun (WGS) entry which is preliminary data.</text>
</comment>
<dbReference type="EMBL" id="SMMG02000008">
    <property type="protein sequence ID" value="KAA3463848.1"/>
    <property type="molecule type" value="Genomic_DNA"/>
</dbReference>